<reference evidence="2 3" key="1">
    <citation type="submission" date="2021-12" db="EMBL/GenBank/DDBJ databases">
        <title>Genome sequencing of bacteria with rrn-lacking chromosome and rrn-plasmid.</title>
        <authorList>
            <person name="Anda M."/>
            <person name="Iwasaki W."/>
        </authorList>
    </citation>
    <scope>NUCLEOTIDE SEQUENCE [LARGE SCALE GENOMIC DNA]</scope>
    <source>
        <strain evidence="2 3">DSM 100852</strain>
    </source>
</reference>
<dbReference type="Proteomes" id="UP001348817">
    <property type="component" value="Chromosome"/>
</dbReference>
<dbReference type="AlphaFoldDB" id="A0AAU9CRB1"/>
<proteinExistence type="predicted"/>
<dbReference type="Pfam" id="PF12867">
    <property type="entry name" value="DinB_2"/>
    <property type="match status" value="1"/>
</dbReference>
<evidence type="ECO:0000313" key="3">
    <source>
        <dbReference type="Proteomes" id="UP001348817"/>
    </source>
</evidence>
<dbReference type="InterPro" id="IPR024775">
    <property type="entry name" value="DinB-like"/>
</dbReference>
<accession>A0AAU9CRB1</accession>
<sequence>MNKHINNLIVIRKNFLDLADGLSLEQLNLVPEGFTNNIIWNIGHSLVTQQMVTYKLAGHGCHVDGDMIRNYRKDSSPSGNVKPERWAEIRQLLIDTPDQLSEDLKTMDFSSFHSYTTSFGVTLESIEDAMRFNNIHESLHYGYALALRKAVLALVEKE</sequence>
<dbReference type="InterPro" id="IPR034660">
    <property type="entry name" value="DinB/YfiT-like"/>
</dbReference>
<protein>
    <recommendedName>
        <fullName evidence="1">DinB-like domain-containing protein</fullName>
    </recommendedName>
</protein>
<dbReference type="KEGG" id="fax:FUAX_30700"/>
<name>A0AAU9CRB1_9BACT</name>
<gene>
    <name evidence="2" type="ORF">FUAX_30700</name>
</gene>
<evidence type="ECO:0000313" key="2">
    <source>
        <dbReference type="EMBL" id="BDD10638.1"/>
    </source>
</evidence>
<feature type="domain" description="DinB-like" evidence="1">
    <location>
        <begin position="12"/>
        <end position="143"/>
    </location>
</feature>
<dbReference type="Gene3D" id="1.20.120.450">
    <property type="entry name" value="dinb family like domain"/>
    <property type="match status" value="1"/>
</dbReference>
<dbReference type="SUPFAM" id="SSF109854">
    <property type="entry name" value="DinB/YfiT-like putative metalloenzymes"/>
    <property type="match status" value="1"/>
</dbReference>
<dbReference type="EMBL" id="AP025314">
    <property type="protein sequence ID" value="BDD10638.1"/>
    <property type="molecule type" value="Genomic_DNA"/>
</dbReference>
<organism evidence="2 3">
    <name type="scientific">Fulvitalea axinellae</name>
    <dbReference type="NCBI Taxonomy" id="1182444"/>
    <lineage>
        <taxon>Bacteria</taxon>
        <taxon>Pseudomonadati</taxon>
        <taxon>Bacteroidota</taxon>
        <taxon>Cytophagia</taxon>
        <taxon>Cytophagales</taxon>
        <taxon>Persicobacteraceae</taxon>
        <taxon>Fulvitalea</taxon>
    </lineage>
</organism>
<keyword evidence="3" id="KW-1185">Reference proteome</keyword>
<evidence type="ECO:0000259" key="1">
    <source>
        <dbReference type="Pfam" id="PF12867"/>
    </source>
</evidence>
<dbReference type="RefSeq" id="WP_338392181.1">
    <property type="nucleotide sequence ID" value="NZ_AP025314.1"/>
</dbReference>